<protein>
    <submittedName>
        <fullName evidence="5">TPA: Orf y</fullName>
    </submittedName>
</protein>
<feature type="coiled-coil region" evidence="2">
    <location>
        <begin position="48"/>
        <end position="92"/>
    </location>
</feature>
<keyword evidence="1" id="KW-0863">Zinc-finger</keyword>
<dbReference type="InterPro" id="IPR001878">
    <property type="entry name" value="Znf_CCHC"/>
</dbReference>
<reference evidence="5" key="1">
    <citation type="journal article" date="2022" name="Int. J. Mol. Sci.">
        <title>Draft Genome of Tanacetum Coccineum: Genomic Comparison of Closely Related Tanacetum-Family Plants.</title>
        <authorList>
            <person name="Yamashiro T."/>
            <person name="Shiraishi A."/>
            <person name="Nakayama K."/>
            <person name="Satake H."/>
        </authorList>
    </citation>
    <scope>NUCLEOTIDE SEQUENCE</scope>
</reference>
<dbReference type="Proteomes" id="UP001151760">
    <property type="component" value="Unassembled WGS sequence"/>
</dbReference>
<evidence type="ECO:0000259" key="4">
    <source>
        <dbReference type="PROSITE" id="PS50158"/>
    </source>
</evidence>
<name>A0ABQ5B944_9ASTR</name>
<feature type="compositionally biased region" description="Basic and acidic residues" evidence="3">
    <location>
        <begin position="407"/>
        <end position="429"/>
    </location>
</feature>
<evidence type="ECO:0000256" key="1">
    <source>
        <dbReference type="PROSITE-ProRule" id="PRU00047"/>
    </source>
</evidence>
<keyword evidence="1" id="KW-0479">Metal-binding</keyword>
<feature type="compositionally biased region" description="Acidic residues" evidence="3">
    <location>
        <begin position="248"/>
        <end position="265"/>
    </location>
</feature>
<evidence type="ECO:0000256" key="2">
    <source>
        <dbReference type="SAM" id="Coils"/>
    </source>
</evidence>
<proteinExistence type="predicted"/>
<keyword evidence="6" id="KW-1185">Reference proteome</keyword>
<keyword evidence="1" id="KW-0862">Zinc</keyword>
<feature type="region of interest" description="Disordered" evidence="3">
    <location>
        <begin position="297"/>
        <end position="326"/>
    </location>
</feature>
<dbReference type="EMBL" id="BQNB010012946">
    <property type="protein sequence ID" value="GJT09899.1"/>
    <property type="molecule type" value="Genomic_DNA"/>
</dbReference>
<dbReference type="Pfam" id="PF00098">
    <property type="entry name" value="zf-CCHC"/>
    <property type="match status" value="1"/>
</dbReference>
<feature type="region of interest" description="Disordered" evidence="3">
    <location>
        <begin position="404"/>
        <end position="429"/>
    </location>
</feature>
<dbReference type="InterPro" id="IPR036875">
    <property type="entry name" value="Znf_CCHC_sf"/>
</dbReference>
<dbReference type="SUPFAM" id="SSF57756">
    <property type="entry name" value="Retrovirus zinc finger-like domains"/>
    <property type="match status" value="1"/>
</dbReference>
<dbReference type="PROSITE" id="PS50158">
    <property type="entry name" value="ZF_CCHC"/>
    <property type="match status" value="1"/>
</dbReference>
<evidence type="ECO:0000313" key="5">
    <source>
        <dbReference type="EMBL" id="GJT09899.1"/>
    </source>
</evidence>
<feature type="domain" description="CCHC-type" evidence="4">
    <location>
        <begin position="195"/>
        <end position="211"/>
    </location>
</feature>
<sequence length="429" mass="48973">MSLANLKSTTEDLESPAVGFAKTSDYKGGLVVQINAVIKQNNTLLYLATKQSQKLFELEEKFDKLKQEIYTIIEKEVQLADLEDSISSLAKRLDNFSISGKLLVKRIDGKIHVFEDPNKFTHTFVSEMCKDATLAKELRDLSLCSVIPIPGYYKNNRKKYGMRKSRTYKGKPHNSHVKPFKRKYKDDRGRVKKCKCFICGKEGHFVKDCRSKQGNIARSAVYQELDLDDNWDIVSADFDDSSVYSISEGEEEDDESDDEQEEEDNQFSHHAFMFYPGSPTKIAEMVQAIGSWKPNKELPAKSKECEHEWKENTKKKEEAESQFSREEFPPLGKTHIARPCIETEVHYSGNATTSPKIRKITNQLYNVKVEFDIPNCIAFGTTAIIDTGASACCMISTDKLKNHKKAVKNEQARTRESEKYKVEARKVKP</sequence>
<dbReference type="SMART" id="SM00343">
    <property type="entry name" value="ZnF_C2HC"/>
    <property type="match status" value="1"/>
</dbReference>
<evidence type="ECO:0000313" key="6">
    <source>
        <dbReference type="Proteomes" id="UP001151760"/>
    </source>
</evidence>
<organism evidence="5 6">
    <name type="scientific">Tanacetum coccineum</name>
    <dbReference type="NCBI Taxonomy" id="301880"/>
    <lineage>
        <taxon>Eukaryota</taxon>
        <taxon>Viridiplantae</taxon>
        <taxon>Streptophyta</taxon>
        <taxon>Embryophyta</taxon>
        <taxon>Tracheophyta</taxon>
        <taxon>Spermatophyta</taxon>
        <taxon>Magnoliopsida</taxon>
        <taxon>eudicotyledons</taxon>
        <taxon>Gunneridae</taxon>
        <taxon>Pentapetalae</taxon>
        <taxon>asterids</taxon>
        <taxon>campanulids</taxon>
        <taxon>Asterales</taxon>
        <taxon>Asteraceae</taxon>
        <taxon>Asteroideae</taxon>
        <taxon>Anthemideae</taxon>
        <taxon>Anthemidinae</taxon>
        <taxon>Tanacetum</taxon>
    </lineage>
</organism>
<accession>A0ABQ5B944</accession>
<gene>
    <name evidence="5" type="ORF">Tco_0856941</name>
</gene>
<comment type="caution">
    <text evidence="5">The sequence shown here is derived from an EMBL/GenBank/DDBJ whole genome shotgun (WGS) entry which is preliminary data.</text>
</comment>
<feature type="region of interest" description="Disordered" evidence="3">
    <location>
        <begin position="246"/>
        <end position="265"/>
    </location>
</feature>
<reference evidence="5" key="2">
    <citation type="submission" date="2022-01" db="EMBL/GenBank/DDBJ databases">
        <authorList>
            <person name="Yamashiro T."/>
            <person name="Shiraishi A."/>
            <person name="Satake H."/>
            <person name="Nakayama K."/>
        </authorList>
    </citation>
    <scope>NUCLEOTIDE SEQUENCE</scope>
</reference>
<keyword evidence="2" id="KW-0175">Coiled coil</keyword>
<dbReference type="Gene3D" id="4.10.60.10">
    <property type="entry name" value="Zinc finger, CCHC-type"/>
    <property type="match status" value="1"/>
</dbReference>
<evidence type="ECO:0000256" key="3">
    <source>
        <dbReference type="SAM" id="MobiDB-lite"/>
    </source>
</evidence>